<keyword evidence="1" id="KW-0677">Repeat</keyword>
<proteinExistence type="predicted"/>
<reference evidence="3" key="1">
    <citation type="submission" date="2025-08" db="UniProtKB">
        <authorList>
            <consortium name="RefSeq"/>
        </authorList>
    </citation>
    <scope>IDENTIFICATION</scope>
</reference>
<dbReference type="Gene3D" id="3.80.10.10">
    <property type="entry name" value="Ribonuclease Inhibitor"/>
    <property type="match status" value="3"/>
</dbReference>
<sequence length="413" mass="45850">MDGIKNSYLSVCTEFQLPVNSYVLQVLQDTEGTTRDIVLKLTGNNRLREVQRLNDSDVFILSKTLRNNFTIKGLDLRYNSITDQGAAHLSDLIQENKALQSLDLMCNDIKADGAEVIAKSLQKNGTLKSLRMTGNKIGNKGGMHFASMLQVNTTLESLDLSDCDLDTQSLTAFSIVLTNNRSVRSINLSRPLLFSLQEETTVHTARMLVMNKSLRELHLGKHGMTDSGLERLCEALKLNATLSYLDLRCNRITRDGAKCLAEVLKQNSSLEILDLSSNRIEDDGAVYFSEALTRPECKLKALSIPFNNIGTVGLLSLSRAMKMNCCLTHIYIWGNKLEEPVCEAFSQLIQSGQLLEGHTDVSPYVVDGRMCLAEVFHGLRRHYYWTPSYGEDGDPACNAALALNTSLDDSESP</sequence>
<dbReference type="InterPro" id="IPR032675">
    <property type="entry name" value="LRR_dom_sf"/>
</dbReference>
<dbReference type="InterPro" id="IPR052201">
    <property type="entry name" value="LRR-containing_regulator"/>
</dbReference>
<organism evidence="2 3">
    <name type="scientific">Chanos chanos</name>
    <name type="common">Milkfish</name>
    <name type="synonym">Mugil chanos</name>
    <dbReference type="NCBI Taxonomy" id="29144"/>
    <lineage>
        <taxon>Eukaryota</taxon>
        <taxon>Metazoa</taxon>
        <taxon>Chordata</taxon>
        <taxon>Craniata</taxon>
        <taxon>Vertebrata</taxon>
        <taxon>Euteleostomi</taxon>
        <taxon>Actinopterygii</taxon>
        <taxon>Neopterygii</taxon>
        <taxon>Teleostei</taxon>
        <taxon>Ostariophysi</taxon>
        <taxon>Gonorynchiformes</taxon>
        <taxon>Chanidae</taxon>
        <taxon>Chanos</taxon>
    </lineage>
</organism>
<accession>A0A6J2UVT5</accession>
<gene>
    <name evidence="3" type="primary">lrrc34</name>
</gene>
<dbReference type="Pfam" id="PF13516">
    <property type="entry name" value="LRR_6"/>
    <property type="match status" value="8"/>
</dbReference>
<dbReference type="InParanoid" id="A0A6J2UVT5"/>
<protein>
    <submittedName>
        <fullName evidence="3">Leucine-rich repeat-containing protein 34</fullName>
    </submittedName>
</protein>
<dbReference type="InterPro" id="IPR001611">
    <property type="entry name" value="Leu-rich_rpt"/>
</dbReference>
<evidence type="ECO:0000256" key="1">
    <source>
        <dbReference type="ARBA" id="ARBA00022737"/>
    </source>
</evidence>
<dbReference type="AlphaFoldDB" id="A0A6J2UVT5"/>
<dbReference type="FunCoup" id="A0A6J2UVT5">
    <property type="interactions" value="586"/>
</dbReference>
<dbReference type="CTD" id="151827"/>
<evidence type="ECO:0000313" key="3">
    <source>
        <dbReference type="RefSeq" id="XP_030623437.1"/>
    </source>
</evidence>
<evidence type="ECO:0000313" key="2">
    <source>
        <dbReference type="Proteomes" id="UP000504632"/>
    </source>
</evidence>
<dbReference type="Proteomes" id="UP000504632">
    <property type="component" value="Chromosome 3"/>
</dbReference>
<name>A0A6J2UVT5_CHACN</name>
<dbReference type="PANTHER" id="PTHR24111">
    <property type="entry name" value="LEUCINE-RICH REPEAT-CONTAINING PROTEIN 34"/>
    <property type="match status" value="1"/>
</dbReference>
<keyword evidence="2" id="KW-1185">Reference proteome</keyword>
<dbReference type="PROSITE" id="PS51450">
    <property type="entry name" value="LRR"/>
    <property type="match status" value="1"/>
</dbReference>
<dbReference type="PANTHER" id="PTHR24111:SF4">
    <property type="entry name" value="LEUCINE-RICH REPEAT-CONTAINING PROTEIN 34"/>
    <property type="match status" value="1"/>
</dbReference>
<dbReference type="SUPFAM" id="SSF52047">
    <property type="entry name" value="RNI-like"/>
    <property type="match status" value="1"/>
</dbReference>
<dbReference type="OrthoDB" id="272549at2759"/>
<dbReference type="GeneID" id="115806710"/>
<dbReference type="SMART" id="SM00368">
    <property type="entry name" value="LRR_RI"/>
    <property type="match status" value="9"/>
</dbReference>
<dbReference type="RefSeq" id="XP_030623437.1">
    <property type="nucleotide sequence ID" value="XM_030767577.1"/>
</dbReference>